<dbReference type="PANTHER" id="PTHR46623">
    <property type="entry name" value="CARBOXYMETHYLENEBUTENOLIDASE-RELATED"/>
    <property type="match status" value="1"/>
</dbReference>
<dbReference type="InterPro" id="IPR051049">
    <property type="entry name" value="Dienelactone_hydrolase-like"/>
</dbReference>
<comment type="caution">
    <text evidence="2">The sequence shown here is derived from an EMBL/GenBank/DDBJ whole genome shotgun (WGS) entry which is preliminary data.</text>
</comment>
<proteinExistence type="predicted"/>
<dbReference type="EC" id="3.1.1.45" evidence="2"/>
<dbReference type="GO" id="GO:0008806">
    <property type="term" value="F:carboxymethylenebutenolidase activity"/>
    <property type="evidence" value="ECO:0007669"/>
    <property type="project" value="UniProtKB-EC"/>
</dbReference>
<keyword evidence="3" id="KW-1185">Reference proteome</keyword>
<gene>
    <name evidence="2" type="ORF">HEB94_003042</name>
</gene>
<dbReference type="Pfam" id="PF01738">
    <property type="entry name" value="DLH"/>
    <property type="match status" value="1"/>
</dbReference>
<reference evidence="2" key="1">
    <citation type="submission" date="2020-10" db="EMBL/GenBank/DDBJ databases">
        <title>Sequencing the genomes of 1000 actinobacteria strains.</title>
        <authorList>
            <person name="Klenk H.-P."/>
        </authorList>
    </citation>
    <scope>NUCLEOTIDE SEQUENCE</scope>
    <source>
        <strain evidence="2">DSM 45354</strain>
    </source>
</reference>
<sequence length="269" mass="28262">MPGGVVAHELRENVVCFAADALPPEPPGGAVPVTGTDLTLTSADGTAFSAFEADAPTPSGAGVVILPDVRGLFAFYTRLAERFAGVGIDAVSIDYFGRTAGTGHRDKDFEYGPHVAQTTPDGVAADVDAAVRRLRERGRVTSIFTVGFCFGGSNSFLQAARPDLAGVIGFYGGMRPRVENGPTPITRAPQAKVPVLGLFGGADQSIPAEKVEEFGAALAPTGVEYTLHTYPGAPHSFFDRSHEEYAKECADAWTRMLAFVNDHTGKSTA</sequence>
<accession>A0A927MU20</accession>
<evidence type="ECO:0000313" key="3">
    <source>
        <dbReference type="Proteomes" id="UP000638648"/>
    </source>
</evidence>
<feature type="domain" description="Dienelactone hydrolase" evidence="1">
    <location>
        <begin position="55"/>
        <end position="262"/>
    </location>
</feature>
<evidence type="ECO:0000259" key="1">
    <source>
        <dbReference type="Pfam" id="PF01738"/>
    </source>
</evidence>
<organism evidence="2 3">
    <name type="scientific">Actinopolymorpha pittospori</name>
    <dbReference type="NCBI Taxonomy" id="648752"/>
    <lineage>
        <taxon>Bacteria</taxon>
        <taxon>Bacillati</taxon>
        <taxon>Actinomycetota</taxon>
        <taxon>Actinomycetes</taxon>
        <taxon>Propionibacteriales</taxon>
        <taxon>Actinopolymorphaceae</taxon>
        <taxon>Actinopolymorpha</taxon>
    </lineage>
</organism>
<dbReference type="InterPro" id="IPR029058">
    <property type="entry name" value="AB_hydrolase_fold"/>
</dbReference>
<dbReference type="PANTHER" id="PTHR46623:SF6">
    <property type="entry name" value="ALPHA_BETA-HYDROLASES SUPERFAMILY PROTEIN"/>
    <property type="match status" value="1"/>
</dbReference>
<protein>
    <submittedName>
        <fullName evidence="2">Carboxymethylenebutenolidase</fullName>
        <ecNumber evidence="2">3.1.1.45</ecNumber>
    </submittedName>
</protein>
<dbReference type="InterPro" id="IPR002925">
    <property type="entry name" value="Dienelactn_hydro"/>
</dbReference>
<dbReference type="AlphaFoldDB" id="A0A927MU20"/>
<dbReference type="Gene3D" id="3.40.50.1820">
    <property type="entry name" value="alpha/beta hydrolase"/>
    <property type="match status" value="1"/>
</dbReference>
<dbReference type="EMBL" id="JADBEM010000001">
    <property type="protein sequence ID" value="MBE1606194.1"/>
    <property type="molecule type" value="Genomic_DNA"/>
</dbReference>
<dbReference type="SUPFAM" id="SSF53474">
    <property type="entry name" value="alpha/beta-Hydrolases"/>
    <property type="match status" value="1"/>
</dbReference>
<name>A0A927MU20_9ACTN</name>
<dbReference type="RefSeq" id="WP_192750364.1">
    <property type="nucleotide sequence ID" value="NZ_BAABJL010000011.1"/>
</dbReference>
<dbReference type="Proteomes" id="UP000638648">
    <property type="component" value="Unassembled WGS sequence"/>
</dbReference>
<evidence type="ECO:0000313" key="2">
    <source>
        <dbReference type="EMBL" id="MBE1606194.1"/>
    </source>
</evidence>
<keyword evidence="2" id="KW-0378">Hydrolase</keyword>